<keyword evidence="3 9" id="KW-0145">Chemotaxis</keyword>
<organism evidence="11 12">
    <name type="scientific">Poecilia latipinna</name>
    <name type="common">sailfin molly</name>
    <dbReference type="NCBI Taxonomy" id="48699"/>
    <lineage>
        <taxon>Eukaryota</taxon>
        <taxon>Metazoa</taxon>
        <taxon>Chordata</taxon>
        <taxon>Craniata</taxon>
        <taxon>Vertebrata</taxon>
        <taxon>Euteleostomi</taxon>
        <taxon>Actinopterygii</taxon>
        <taxon>Neopterygii</taxon>
        <taxon>Teleostei</taxon>
        <taxon>Neoteleostei</taxon>
        <taxon>Acanthomorphata</taxon>
        <taxon>Ovalentaria</taxon>
        <taxon>Atherinomorphae</taxon>
        <taxon>Cyprinodontiformes</taxon>
        <taxon>Poeciliidae</taxon>
        <taxon>Poeciliinae</taxon>
        <taxon>Poecilia</taxon>
    </lineage>
</organism>
<evidence type="ECO:0000256" key="7">
    <source>
        <dbReference type="ARBA" id="ARBA00023157"/>
    </source>
</evidence>
<evidence type="ECO:0000256" key="6">
    <source>
        <dbReference type="ARBA" id="ARBA00022729"/>
    </source>
</evidence>
<dbReference type="GO" id="GO:0008009">
    <property type="term" value="F:chemokine activity"/>
    <property type="evidence" value="ECO:0007669"/>
    <property type="project" value="InterPro"/>
</dbReference>
<keyword evidence="5 9" id="KW-0964">Secreted</keyword>
<dbReference type="InterPro" id="IPR039809">
    <property type="entry name" value="Chemokine_b/g/d"/>
</dbReference>
<evidence type="ECO:0000313" key="11">
    <source>
        <dbReference type="Ensembl" id="ENSPLAP00000001283.1"/>
    </source>
</evidence>
<dbReference type="FunFam" id="2.40.50.40:FF:000012">
    <property type="entry name" value="C-C motif chemokine"/>
    <property type="match status" value="1"/>
</dbReference>
<dbReference type="SMART" id="SM00199">
    <property type="entry name" value="SCY"/>
    <property type="match status" value="1"/>
</dbReference>
<comment type="similarity">
    <text evidence="2 9">Belongs to the intercrine beta (chemokine CC) family.</text>
</comment>
<evidence type="ECO:0000256" key="9">
    <source>
        <dbReference type="RuleBase" id="RU361150"/>
    </source>
</evidence>
<feature type="chain" id="PRO_5017102153" description="C-C motif chemokine" evidence="9">
    <location>
        <begin position="22"/>
        <end position="98"/>
    </location>
</feature>
<protein>
    <recommendedName>
        <fullName evidence="9">C-C motif chemokine</fullName>
    </recommendedName>
</protein>
<dbReference type="Gene3D" id="2.40.50.40">
    <property type="match status" value="1"/>
</dbReference>
<reference evidence="11" key="1">
    <citation type="submission" date="2025-08" db="UniProtKB">
        <authorList>
            <consortium name="Ensembl"/>
        </authorList>
    </citation>
    <scope>IDENTIFICATION</scope>
</reference>
<evidence type="ECO:0000256" key="1">
    <source>
        <dbReference type="ARBA" id="ARBA00004613"/>
    </source>
</evidence>
<evidence type="ECO:0000313" key="12">
    <source>
        <dbReference type="Proteomes" id="UP000261500"/>
    </source>
</evidence>
<accession>A0A3B3TL10</accession>
<dbReference type="AlphaFoldDB" id="A0A3B3TL10"/>
<keyword evidence="12" id="KW-1185">Reference proteome</keyword>
<keyword evidence="4 9" id="KW-0202">Cytokine</keyword>
<dbReference type="Pfam" id="PF00048">
    <property type="entry name" value="IL8"/>
    <property type="match status" value="1"/>
</dbReference>
<dbReference type="PANTHER" id="PTHR12015">
    <property type="entry name" value="SMALL INDUCIBLE CYTOKINE A"/>
    <property type="match status" value="1"/>
</dbReference>
<evidence type="ECO:0000256" key="5">
    <source>
        <dbReference type="ARBA" id="ARBA00022525"/>
    </source>
</evidence>
<evidence type="ECO:0000256" key="4">
    <source>
        <dbReference type="ARBA" id="ARBA00022514"/>
    </source>
</evidence>
<dbReference type="STRING" id="48699.ENSPLAP00000001283"/>
<dbReference type="GeneTree" id="ENSGT01050000245892"/>
<dbReference type="GO" id="GO:0006955">
    <property type="term" value="P:immune response"/>
    <property type="evidence" value="ECO:0007669"/>
    <property type="project" value="InterPro"/>
</dbReference>
<proteinExistence type="inferred from homology"/>
<comment type="subcellular location">
    <subcellularLocation>
        <location evidence="1 9">Secreted</location>
    </subcellularLocation>
</comment>
<keyword evidence="8" id="KW-0395">Inflammatory response</keyword>
<evidence type="ECO:0000256" key="8">
    <source>
        <dbReference type="ARBA" id="ARBA00023198"/>
    </source>
</evidence>
<feature type="signal peptide" evidence="9">
    <location>
        <begin position="1"/>
        <end position="21"/>
    </location>
</feature>
<dbReference type="InterPro" id="IPR001811">
    <property type="entry name" value="Chemokine_IL8-like_dom"/>
</dbReference>
<dbReference type="PRINTS" id="PR00436">
    <property type="entry name" value="INTERLEUKIN8"/>
</dbReference>
<keyword evidence="7" id="KW-1015">Disulfide bond</keyword>
<sequence>MAKLAVCVSAVLLLLVALSETSYRGPCCTKTYDKPIALKNLRSFTVQNDTEICNIKAIIFLTVKDKLVCANPEKPWVIRAMKHLEKSKQKKHLSKQPL</sequence>
<keyword evidence="6 9" id="KW-0732">Signal</keyword>
<reference evidence="11" key="2">
    <citation type="submission" date="2025-09" db="UniProtKB">
        <authorList>
            <consortium name="Ensembl"/>
        </authorList>
    </citation>
    <scope>IDENTIFICATION</scope>
</reference>
<feature type="domain" description="Chemokine interleukin-8-like" evidence="10">
    <location>
        <begin position="24"/>
        <end position="84"/>
    </location>
</feature>
<dbReference type="GO" id="GO:0005615">
    <property type="term" value="C:extracellular space"/>
    <property type="evidence" value="ECO:0007669"/>
    <property type="project" value="UniProtKB-KW"/>
</dbReference>
<evidence type="ECO:0000259" key="10">
    <source>
        <dbReference type="SMART" id="SM00199"/>
    </source>
</evidence>
<dbReference type="Proteomes" id="UP000261500">
    <property type="component" value="Unplaced"/>
</dbReference>
<dbReference type="GO" id="GO:0006954">
    <property type="term" value="P:inflammatory response"/>
    <property type="evidence" value="ECO:0007669"/>
    <property type="project" value="UniProtKB-KW"/>
</dbReference>
<name>A0A3B3TL10_9TELE</name>
<dbReference type="PROSITE" id="PS00472">
    <property type="entry name" value="SMALL_CYTOKINES_CC"/>
    <property type="match status" value="1"/>
</dbReference>
<dbReference type="SUPFAM" id="SSF54117">
    <property type="entry name" value="Interleukin 8-like chemokines"/>
    <property type="match status" value="1"/>
</dbReference>
<evidence type="ECO:0000256" key="3">
    <source>
        <dbReference type="ARBA" id="ARBA00022500"/>
    </source>
</evidence>
<dbReference type="InterPro" id="IPR036048">
    <property type="entry name" value="Interleukin_8-like_sf"/>
</dbReference>
<dbReference type="InterPro" id="IPR000827">
    <property type="entry name" value="Chemokine_CC_CS"/>
</dbReference>
<dbReference type="Ensembl" id="ENSPLAT00000015003.1">
    <property type="protein sequence ID" value="ENSPLAP00000001283.1"/>
    <property type="gene ID" value="ENSPLAG00000002299.1"/>
</dbReference>
<evidence type="ECO:0000256" key="2">
    <source>
        <dbReference type="ARBA" id="ARBA00010868"/>
    </source>
</evidence>